<accession>A0A1D1UJ37</accession>
<dbReference type="EMBL" id="BDGG01000001">
    <property type="protein sequence ID" value="GAU87247.1"/>
    <property type="molecule type" value="Genomic_DNA"/>
</dbReference>
<reference evidence="1 2" key="1">
    <citation type="journal article" date="2016" name="Nat. Commun.">
        <title>Extremotolerant tardigrade genome and improved radiotolerance of human cultured cells by tardigrade-unique protein.</title>
        <authorList>
            <person name="Hashimoto T."/>
            <person name="Horikawa D.D."/>
            <person name="Saito Y."/>
            <person name="Kuwahara H."/>
            <person name="Kozuka-Hata H."/>
            <person name="Shin-I T."/>
            <person name="Minakuchi Y."/>
            <person name="Ohishi K."/>
            <person name="Motoyama A."/>
            <person name="Aizu T."/>
            <person name="Enomoto A."/>
            <person name="Kondo K."/>
            <person name="Tanaka S."/>
            <person name="Hara Y."/>
            <person name="Koshikawa S."/>
            <person name="Sagara H."/>
            <person name="Miura T."/>
            <person name="Yokobori S."/>
            <person name="Miyagawa K."/>
            <person name="Suzuki Y."/>
            <person name="Kubo T."/>
            <person name="Oyama M."/>
            <person name="Kohara Y."/>
            <person name="Fujiyama A."/>
            <person name="Arakawa K."/>
            <person name="Katayama T."/>
            <person name="Toyoda A."/>
            <person name="Kunieda T."/>
        </authorList>
    </citation>
    <scope>NUCLEOTIDE SEQUENCE [LARGE SCALE GENOMIC DNA]</scope>
    <source>
        <strain evidence="1 2">YOKOZUNA-1</strain>
    </source>
</reference>
<evidence type="ECO:0000313" key="2">
    <source>
        <dbReference type="Proteomes" id="UP000186922"/>
    </source>
</evidence>
<dbReference type="Proteomes" id="UP000186922">
    <property type="component" value="Unassembled WGS sequence"/>
</dbReference>
<sequence length="167" mass="19577">MVDAFAIDVMHMMDEGVARWFLSQIVEGRGRLRLTAAEIKEIDRRWIHIIVPGHESRSTRSISHFKMQAHELRFFLQHGAPYTTKDIVPEKFHSILYHASSIAWLATRDVITEVDLSRIERHSDLFLRKFQRFFGEANMKFSIHLMQHVAHTIQLHVPLQNISCYGK</sequence>
<comment type="caution">
    <text evidence="1">The sequence shown here is derived from an EMBL/GenBank/DDBJ whole genome shotgun (WGS) entry which is preliminary data.</text>
</comment>
<organism evidence="1 2">
    <name type="scientific">Ramazzottius varieornatus</name>
    <name type="common">Water bear</name>
    <name type="synonym">Tardigrade</name>
    <dbReference type="NCBI Taxonomy" id="947166"/>
    <lineage>
        <taxon>Eukaryota</taxon>
        <taxon>Metazoa</taxon>
        <taxon>Ecdysozoa</taxon>
        <taxon>Tardigrada</taxon>
        <taxon>Eutardigrada</taxon>
        <taxon>Parachela</taxon>
        <taxon>Hypsibioidea</taxon>
        <taxon>Ramazzottiidae</taxon>
        <taxon>Ramazzottius</taxon>
    </lineage>
</organism>
<dbReference type="PANTHER" id="PTHR46579:SF1">
    <property type="entry name" value="F5_8 TYPE C DOMAIN-CONTAINING PROTEIN"/>
    <property type="match status" value="1"/>
</dbReference>
<dbReference type="AlphaFoldDB" id="A0A1D1UJ37"/>
<evidence type="ECO:0000313" key="1">
    <source>
        <dbReference type="EMBL" id="GAU87247.1"/>
    </source>
</evidence>
<gene>
    <name evidence="1" type="primary">RvY_00128</name>
    <name evidence="1" type="synonym">RvY_00128.2</name>
    <name evidence="1" type="ORF">RvY_00128-2</name>
</gene>
<dbReference type="PANTHER" id="PTHR46579">
    <property type="entry name" value="F5/8 TYPE C DOMAIN-CONTAINING PROTEIN-RELATED"/>
    <property type="match status" value="1"/>
</dbReference>
<protein>
    <submittedName>
        <fullName evidence="1">Uncharacterized protein</fullName>
    </submittedName>
</protein>
<proteinExistence type="predicted"/>
<name>A0A1D1UJ37_RAMVA</name>
<dbReference type="OrthoDB" id="6490766at2759"/>
<keyword evidence="2" id="KW-1185">Reference proteome</keyword>